<protein>
    <submittedName>
        <fullName evidence="2">Amidase</fullName>
    </submittedName>
</protein>
<dbReference type="PANTHER" id="PTHR11895:SF76">
    <property type="entry name" value="INDOLEACETAMIDE HYDROLASE"/>
    <property type="match status" value="1"/>
</dbReference>
<dbReference type="Pfam" id="PF01425">
    <property type="entry name" value="Amidase"/>
    <property type="match status" value="1"/>
</dbReference>
<sequence length="500" mass="52296">MSTDLLSHTARQLRSLIGSKAISPVELFDASIARIEKLDPKLNAVVARDFARGRKAAAAAEDAVMNGEPLGPLHGLPVGVKDLTETGGLTTTFGSLVHKDHVPAKDDPIVAKIRAAGGIIIGKTNTPEFGAGANTVNRVYGATVNPFDPELSCAGSSGGSAVALATDMMPLATGSDLGGSLRTPASFCGVVGHRPSPGAVTHDTRRHGWSPHFVEGPMARNAEDAALLMAAMVGTSAKDPLSLDLSPDPFVNLATTDLSTLRVAFSADLGAVPVSKDVQEAFRKKTAKIAPLFASAEWIDPKIEGVNFTFETLRAVGFADTLTDYIGRHRDLAGPNVIANTELAKRVSVADVARAHAQQTEIVRNFQAFFADIDLLICPAASAVPFPVEQLFVSHINGEKLDTYITWCAIASAITLTTHPATVIPAGLGPSGMPFGLQIVGKYRDDAGTLSAAAALEAAFAEDAELQRPLPDLAGLQKRTSSAGKIPPALTAHVKTMELL</sequence>
<dbReference type="EMBL" id="AP023361">
    <property type="protein sequence ID" value="BCJ90649.1"/>
    <property type="molecule type" value="Genomic_DNA"/>
</dbReference>
<reference evidence="2 3" key="1">
    <citation type="submission" date="2020-08" db="EMBL/GenBank/DDBJ databases">
        <title>Genome sequence of Rhizobiales bacterium strain IZ6.</title>
        <authorList>
            <person name="Nakai R."/>
            <person name="Naganuma T."/>
        </authorList>
    </citation>
    <scope>NUCLEOTIDE SEQUENCE [LARGE SCALE GENOMIC DNA]</scope>
    <source>
        <strain evidence="2 3">IZ6</strain>
    </source>
</reference>
<accession>A0A6S6QNX1</accession>
<dbReference type="InterPro" id="IPR036928">
    <property type="entry name" value="AS_sf"/>
</dbReference>
<dbReference type="RefSeq" id="WP_222877268.1">
    <property type="nucleotide sequence ID" value="NZ_AP023361.1"/>
</dbReference>
<evidence type="ECO:0000313" key="2">
    <source>
        <dbReference type="EMBL" id="BCJ90649.1"/>
    </source>
</evidence>
<gene>
    <name evidence="2" type="ORF">IZ6_13840</name>
</gene>
<organism evidence="2 3">
    <name type="scientific">Terrihabitans soli</name>
    <dbReference type="NCBI Taxonomy" id="708113"/>
    <lineage>
        <taxon>Bacteria</taxon>
        <taxon>Pseudomonadati</taxon>
        <taxon>Pseudomonadota</taxon>
        <taxon>Alphaproteobacteria</taxon>
        <taxon>Hyphomicrobiales</taxon>
        <taxon>Terrihabitans</taxon>
    </lineage>
</organism>
<keyword evidence="3" id="KW-1185">Reference proteome</keyword>
<evidence type="ECO:0000259" key="1">
    <source>
        <dbReference type="Pfam" id="PF01425"/>
    </source>
</evidence>
<dbReference type="AlphaFoldDB" id="A0A6S6QNX1"/>
<dbReference type="KEGG" id="tso:IZ6_13840"/>
<dbReference type="GO" id="GO:0003824">
    <property type="term" value="F:catalytic activity"/>
    <property type="evidence" value="ECO:0007669"/>
    <property type="project" value="InterPro"/>
</dbReference>
<dbReference type="Proteomes" id="UP000515317">
    <property type="component" value="Chromosome"/>
</dbReference>
<name>A0A6S6QNX1_9HYPH</name>
<evidence type="ECO:0000313" key="3">
    <source>
        <dbReference type="Proteomes" id="UP000515317"/>
    </source>
</evidence>
<dbReference type="InterPro" id="IPR023631">
    <property type="entry name" value="Amidase_dom"/>
</dbReference>
<dbReference type="Gene3D" id="3.90.1300.10">
    <property type="entry name" value="Amidase signature (AS) domain"/>
    <property type="match status" value="1"/>
</dbReference>
<feature type="domain" description="Amidase" evidence="1">
    <location>
        <begin position="27"/>
        <end position="450"/>
    </location>
</feature>
<proteinExistence type="predicted"/>
<dbReference type="PANTHER" id="PTHR11895">
    <property type="entry name" value="TRANSAMIDASE"/>
    <property type="match status" value="1"/>
</dbReference>
<dbReference type="SUPFAM" id="SSF75304">
    <property type="entry name" value="Amidase signature (AS) enzymes"/>
    <property type="match status" value="1"/>
</dbReference>
<dbReference type="InterPro" id="IPR000120">
    <property type="entry name" value="Amidase"/>
</dbReference>